<accession>A0A8R7V1V6</accession>
<keyword evidence="5 6" id="KW-0472">Membrane</keyword>
<reference evidence="7" key="2">
    <citation type="submission" date="2018-03" db="EMBL/GenBank/DDBJ databases">
        <title>The Triticum urartu genome reveals the dynamic nature of wheat genome evolution.</title>
        <authorList>
            <person name="Ling H."/>
            <person name="Ma B."/>
            <person name="Shi X."/>
            <person name="Liu H."/>
            <person name="Dong L."/>
            <person name="Sun H."/>
            <person name="Cao Y."/>
            <person name="Gao Q."/>
            <person name="Zheng S."/>
            <person name="Li Y."/>
            <person name="Yu Y."/>
            <person name="Du H."/>
            <person name="Qi M."/>
            <person name="Li Y."/>
            <person name="Yu H."/>
            <person name="Cui Y."/>
            <person name="Wang N."/>
            <person name="Chen C."/>
            <person name="Wu H."/>
            <person name="Zhao Y."/>
            <person name="Zhang J."/>
            <person name="Li Y."/>
            <person name="Zhou W."/>
            <person name="Zhang B."/>
            <person name="Hu W."/>
            <person name="Eijk M."/>
            <person name="Tang J."/>
            <person name="Witsenboer H."/>
            <person name="Zhao S."/>
            <person name="Li Z."/>
            <person name="Zhang A."/>
            <person name="Wang D."/>
            <person name="Liang C."/>
        </authorList>
    </citation>
    <scope>NUCLEOTIDE SEQUENCE [LARGE SCALE GENOMIC DNA]</scope>
    <source>
        <strain evidence="7">cv. G1812</strain>
    </source>
</reference>
<organism evidence="7 8">
    <name type="scientific">Triticum urartu</name>
    <name type="common">Red wild einkorn</name>
    <name type="synonym">Crithodium urartu</name>
    <dbReference type="NCBI Taxonomy" id="4572"/>
    <lineage>
        <taxon>Eukaryota</taxon>
        <taxon>Viridiplantae</taxon>
        <taxon>Streptophyta</taxon>
        <taxon>Embryophyta</taxon>
        <taxon>Tracheophyta</taxon>
        <taxon>Spermatophyta</taxon>
        <taxon>Magnoliopsida</taxon>
        <taxon>Liliopsida</taxon>
        <taxon>Poales</taxon>
        <taxon>Poaceae</taxon>
        <taxon>BOP clade</taxon>
        <taxon>Pooideae</taxon>
        <taxon>Triticodae</taxon>
        <taxon>Triticeae</taxon>
        <taxon>Triticinae</taxon>
        <taxon>Triticum</taxon>
    </lineage>
</organism>
<keyword evidence="4 6" id="KW-1133">Transmembrane helix</keyword>
<keyword evidence="3 6" id="KW-0812">Transmembrane</keyword>
<evidence type="ECO:0000256" key="3">
    <source>
        <dbReference type="ARBA" id="ARBA00022692"/>
    </source>
</evidence>
<evidence type="ECO:0000313" key="8">
    <source>
        <dbReference type="Proteomes" id="UP000015106"/>
    </source>
</evidence>
<dbReference type="Proteomes" id="UP000015106">
    <property type="component" value="Chromosome 7"/>
</dbReference>
<evidence type="ECO:0000256" key="2">
    <source>
        <dbReference type="ARBA" id="ARBA00009700"/>
    </source>
</evidence>
<sequence length="156" mass="18218">MSEPLGKFLKKFVGHVNVWAARKEDKIKVKDEYNNYRDRSAYMFLLFPSTLLLLRWWVWDGCLPALTVQVYQAWLLFLYTSFALEENVLLVNGRDIRPWCTLKMQSCYMLEPSRASKFSQTIKIQETVGPFLWSISLDVNNLGAFAIQLWAISNIV</sequence>
<proteinExistence type="inferred from homology"/>
<dbReference type="Gramene" id="TuG1812G0700002581.01.T01">
    <property type="protein sequence ID" value="TuG1812G0700002581.01.T01"/>
    <property type="gene ID" value="TuG1812G0700002581.01"/>
</dbReference>
<feature type="transmembrane region" description="Helical" evidence="6">
    <location>
        <begin position="40"/>
        <end position="59"/>
    </location>
</feature>
<reference evidence="7" key="3">
    <citation type="submission" date="2022-06" db="UniProtKB">
        <authorList>
            <consortium name="EnsemblPlants"/>
        </authorList>
    </citation>
    <scope>IDENTIFICATION</scope>
</reference>
<evidence type="ECO:0000256" key="4">
    <source>
        <dbReference type="ARBA" id="ARBA00022989"/>
    </source>
</evidence>
<name>A0A8R7V1V6_TRIUA</name>
<reference evidence="8" key="1">
    <citation type="journal article" date="2013" name="Nature">
        <title>Draft genome of the wheat A-genome progenitor Triticum urartu.</title>
        <authorList>
            <person name="Ling H.Q."/>
            <person name="Zhao S."/>
            <person name="Liu D."/>
            <person name="Wang J."/>
            <person name="Sun H."/>
            <person name="Zhang C."/>
            <person name="Fan H."/>
            <person name="Li D."/>
            <person name="Dong L."/>
            <person name="Tao Y."/>
            <person name="Gao C."/>
            <person name="Wu H."/>
            <person name="Li Y."/>
            <person name="Cui Y."/>
            <person name="Guo X."/>
            <person name="Zheng S."/>
            <person name="Wang B."/>
            <person name="Yu K."/>
            <person name="Liang Q."/>
            <person name="Yang W."/>
            <person name="Lou X."/>
            <person name="Chen J."/>
            <person name="Feng M."/>
            <person name="Jian J."/>
            <person name="Zhang X."/>
            <person name="Luo G."/>
            <person name="Jiang Y."/>
            <person name="Liu J."/>
            <person name="Wang Z."/>
            <person name="Sha Y."/>
            <person name="Zhang B."/>
            <person name="Wu H."/>
            <person name="Tang D."/>
            <person name="Shen Q."/>
            <person name="Xue P."/>
            <person name="Zou S."/>
            <person name="Wang X."/>
            <person name="Liu X."/>
            <person name="Wang F."/>
            <person name="Yang Y."/>
            <person name="An X."/>
            <person name="Dong Z."/>
            <person name="Zhang K."/>
            <person name="Zhang X."/>
            <person name="Luo M.C."/>
            <person name="Dvorak J."/>
            <person name="Tong Y."/>
            <person name="Wang J."/>
            <person name="Yang H."/>
            <person name="Li Z."/>
            <person name="Wang D."/>
            <person name="Zhang A."/>
            <person name="Wang J."/>
        </authorList>
    </citation>
    <scope>NUCLEOTIDE SEQUENCE</scope>
    <source>
        <strain evidence="8">cv. G1812</strain>
    </source>
</reference>
<evidence type="ECO:0000256" key="6">
    <source>
        <dbReference type="SAM" id="Phobius"/>
    </source>
</evidence>
<comment type="similarity">
    <text evidence="2">Belongs to the TMEM120 family.</text>
</comment>
<dbReference type="InterPro" id="IPR012926">
    <property type="entry name" value="TMEM120A/B"/>
</dbReference>
<evidence type="ECO:0000313" key="7">
    <source>
        <dbReference type="EnsemblPlants" id="TuG1812G0700002581.01.T01"/>
    </source>
</evidence>
<comment type="subcellular location">
    <subcellularLocation>
        <location evidence="1">Membrane</location>
        <topology evidence="1">Multi-pass membrane protein</topology>
    </subcellularLocation>
</comment>
<evidence type="ECO:0000256" key="1">
    <source>
        <dbReference type="ARBA" id="ARBA00004141"/>
    </source>
</evidence>
<dbReference type="GO" id="GO:0016020">
    <property type="term" value="C:membrane"/>
    <property type="evidence" value="ECO:0007669"/>
    <property type="project" value="UniProtKB-SubCell"/>
</dbReference>
<dbReference type="PANTHER" id="PTHR21433:SF4">
    <property type="entry name" value="OS02G0106800 PROTEIN"/>
    <property type="match status" value="1"/>
</dbReference>
<evidence type="ECO:0000256" key="5">
    <source>
        <dbReference type="ARBA" id="ARBA00023136"/>
    </source>
</evidence>
<dbReference type="PANTHER" id="PTHR21433">
    <property type="entry name" value="TRANSMEMBRANE PROTEIN INDUCED BY TUMOR NECROSIS FACTOR ALPHA"/>
    <property type="match status" value="1"/>
</dbReference>
<keyword evidence="8" id="KW-1185">Reference proteome</keyword>
<dbReference type="Pfam" id="PF07851">
    <property type="entry name" value="TMEM120A-B"/>
    <property type="match status" value="1"/>
</dbReference>
<dbReference type="EnsemblPlants" id="TuG1812G0700002581.01.T01">
    <property type="protein sequence ID" value="TuG1812G0700002581.01.T01"/>
    <property type="gene ID" value="TuG1812G0700002581.01"/>
</dbReference>
<dbReference type="AlphaFoldDB" id="A0A8R7V1V6"/>
<protein>
    <submittedName>
        <fullName evidence="7">Uncharacterized protein</fullName>
    </submittedName>
</protein>
<feature type="transmembrane region" description="Helical" evidence="6">
    <location>
        <begin position="71"/>
        <end position="91"/>
    </location>
</feature>